<feature type="region of interest" description="Disordered" evidence="1">
    <location>
        <begin position="1"/>
        <end position="22"/>
    </location>
</feature>
<dbReference type="Gene3D" id="3.60.10.10">
    <property type="entry name" value="Endonuclease/exonuclease/phosphatase"/>
    <property type="match status" value="1"/>
</dbReference>
<organism evidence="3 4">
    <name type="scientific">Brassica napus</name>
    <name type="common">Rape</name>
    <dbReference type="NCBI Taxonomy" id="3708"/>
    <lineage>
        <taxon>Eukaryota</taxon>
        <taxon>Viridiplantae</taxon>
        <taxon>Streptophyta</taxon>
        <taxon>Embryophyta</taxon>
        <taxon>Tracheophyta</taxon>
        <taxon>Spermatophyta</taxon>
        <taxon>Magnoliopsida</taxon>
        <taxon>eudicotyledons</taxon>
        <taxon>Gunneridae</taxon>
        <taxon>Pentapetalae</taxon>
        <taxon>rosids</taxon>
        <taxon>malvids</taxon>
        <taxon>Brassicales</taxon>
        <taxon>Brassicaceae</taxon>
        <taxon>Brassiceae</taxon>
        <taxon>Brassica</taxon>
    </lineage>
</organism>
<proteinExistence type="predicted"/>
<sequence length="563" mass="63399">MFSESDGDGDRKNTVRLTERKDGFPIQVQSSVLSQSEEVKGDSVWGLNCDSVASPSKSGVKSSYSAVVEGAPATAEEPEFVVKDGIVEIAIPAELLEDVEPLWKCFVVGYFMNDARHIGSIHATINRIWSLQGKCNQIDVQFIGKTTVLFQTEDVGVQSRVLKRKFWHITEEVSEKAGTEIVTKLMEELESLSEKDNLSNVGISISEKDNTSEQWATIPCQAVQAGPSTGVETNDCLSPNGFHVLQDIREDGEIDDDEENNEDEVKQSTDEVVGNDFVADLTYTTSVVSQRQCSSQRSRSRGTKKTIVNSRALPHKQKAVKYWVQAAKFSIGCLLETKVQEDKFQKLFLARTAFIITLITGLEEFGYVEVCLVMTSAQMITVWLRYKSTGDTFLYSFIYASNCPIEKRELWREMEFKSKSVAGTTNPWIIQGDFNVALTKHEHSLVDHIWNQTAPLYNSRSALQLFQTKLKSLKFELRALKIDMYGDLPGRVKQAYSDLCEKQTATICKTRSKVLDLWHPHGRLIDITGEIGTQKLGVRRDATISDILINGDWWFRRCRDPQI</sequence>
<keyword evidence="4" id="KW-1185">Reference proteome</keyword>
<protein>
    <recommendedName>
        <fullName evidence="2">DUF4283 domain-containing protein</fullName>
    </recommendedName>
</protein>
<dbReference type="Pfam" id="PF14111">
    <property type="entry name" value="DUF4283"/>
    <property type="match status" value="1"/>
</dbReference>
<dbReference type="EMBL" id="JAGKQM010000012">
    <property type="protein sequence ID" value="KAH0897467.1"/>
    <property type="molecule type" value="Genomic_DNA"/>
</dbReference>
<name>A0ABQ8AY57_BRANA</name>
<comment type="caution">
    <text evidence="3">The sequence shown here is derived from an EMBL/GenBank/DDBJ whole genome shotgun (WGS) entry which is preliminary data.</text>
</comment>
<evidence type="ECO:0000313" key="4">
    <source>
        <dbReference type="Proteomes" id="UP000824890"/>
    </source>
</evidence>
<evidence type="ECO:0000259" key="2">
    <source>
        <dbReference type="Pfam" id="PF14111"/>
    </source>
</evidence>
<accession>A0ABQ8AY57</accession>
<dbReference type="InterPro" id="IPR025558">
    <property type="entry name" value="DUF4283"/>
</dbReference>
<feature type="compositionally biased region" description="Basic and acidic residues" evidence="1">
    <location>
        <begin position="8"/>
        <end position="22"/>
    </location>
</feature>
<reference evidence="3 4" key="1">
    <citation type="submission" date="2021-05" db="EMBL/GenBank/DDBJ databases">
        <title>Genome Assembly of Synthetic Allotetraploid Brassica napus Reveals Homoeologous Exchanges between Subgenomes.</title>
        <authorList>
            <person name="Davis J.T."/>
        </authorList>
    </citation>
    <scope>NUCLEOTIDE SEQUENCE [LARGE SCALE GENOMIC DNA]</scope>
    <source>
        <strain evidence="4">cv. Da-Ae</strain>
        <tissue evidence="3">Seedling</tissue>
    </source>
</reference>
<dbReference type="SUPFAM" id="SSF56219">
    <property type="entry name" value="DNase I-like"/>
    <property type="match status" value="1"/>
</dbReference>
<dbReference type="Proteomes" id="UP000824890">
    <property type="component" value="Unassembled WGS sequence"/>
</dbReference>
<feature type="domain" description="DUF4283" evidence="2">
    <location>
        <begin position="102"/>
        <end position="170"/>
    </location>
</feature>
<evidence type="ECO:0000256" key="1">
    <source>
        <dbReference type="SAM" id="MobiDB-lite"/>
    </source>
</evidence>
<gene>
    <name evidence="3" type="ORF">HID58_047035</name>
</gene>
<evidence type="ECO:0000313" key="3">
    <source>
        <dbReference type="EMBL" id="KAH0897467.1"/>
    </source>
</evidence>
<feature type="non-terminal residue" evidence="3">
    <location>
        <position position="563"/>
    </location>
</feature>
<dbReference type="InterPro" id="IPR036691">
    <property type="entry name" value="Endo/exonu/phosph_ase_sf"/>
</dbReference>